<reference evidence="1" key="1">
    <citation type="submission" date="2020-07" db="EMBL/GenBank/DDBJ databases">
        <title>Vallitalea pronyensis genome.</title>
        <authorList>
            <person name="Postec A."/>
        </authorList>
    </citation>
    <scope>NUCLEOTIDE SEQUENCE</scope>
    <source>
        <strain evidence="1">FatNI3</strain>
    </source>
</reference>
<keyword evidence="2" id="KW-1185">Reference proteome</keyword>
<gene>
    <name evidence="1" type="ORF">HZI73_11075</name>
</gene>
<dbReference type="KEGG" id="vpy:HZI73_11075"/>
<dbReference type="Proteomes" id="UP000683246">
    <property type="component" value="Chromosome"/>
</dbReference>
<organism evidence="1 2">
    <name type="scientific">Vallitalea pronyensis</name>
    <dbReference type="NCBI Taxonomy" id="1348613"/>
    <lineage>
        <taxon>Bacteria</taxon>
        <taxon>Bacillati</taxon>
        <taxon>Bacillota</taxon>
        <taxon>Clostridia</taxon>
        <taxon>Lachnospirales</taxon>
        <taxon>Vallitaleaceae</taxon>
        <taxon>Vallitalea</taxon>
    </lineage>
</organism>
<evidence type="ECO:0000313" key="1">
    <source>
        <dbReference type="EMBL" id="QUI22796.1"/>
    </source>
</evidence>
<dbReference type="AlphaFoldDB" id="A0A8J8SGN6"/>
<accession>A0A8J8SGN6</accession>
<protein>
    <submittedName>
        <fullName evidence="1">Uncharacterized protein</fullName>
    </submittedName>
</protein>
<sequence>MKMLLNVNNGVNIARYMVKDGLSTNSIIRVDLGLVGQDGNESFFANMYTVQHMFRELVGRFWDERTLAYWRSNPKNPPMPVAKTRFNPTLQNVAKAIFLRMKPFIDARFADADLAYVMVFTPMGKAKYYDEELLFD</sequence>
<evidence type="ECO:0000313" key="2">
    <source>
        <dbReference type="Proteomes" id="UP000683246"/>
    </source>
</evidence>
<name>A0A8J8SGN6_9FIRM</name>
<dbReference type="RefSeq" id="WP_212698292.1">
    <property type="nucleotide sequence ID" value="NZ_CP058649.1"/>
</dbReference>
<dbReference type="EMBL" id="CP058649">
    <property type="protein sequence ID" value="QUI22796.1"/>
    <property type="molecule type" value="Genomic_DNA"/>
</dbReference>
<proteinExistence type="predicted"/>